<dbReference type="AlphaFoldDB" id="A0A9D4WL56"/>
<dbReference type="InterPro" id="IPR053781">
    <property type="entry name" value="F-box_AtFBL13-like"/>
</dbReference>
<sequence length="395" mass="45993">SMSAMSRRPRVGIQQKEDRLSGLPDVLIDHILSFLPTKDAVATSILSKHWKPFWRAQQLKLYFDDRSFPSTFAFLQFFSSFMDMRDNTLPILSFHLICQSLSYVDFHRFAFEAIMNGVENLTIDLFLPTRLPPLVLTSLNLLVLKLKRVTLNNAPNVELPSLKVLHLESVTFTYHEYLERLVYGCPILEELETKDLRVEIPNMYPPTDISTISNLIRANISDYLIQFEWLHNVEHLHLHLNRNPHSVYSGVFHKLTYLDIIFNFDHEPFAIFKWQWLGKLLQNTPILQTLIIHEVSKVHVDVLPSFKEWDLEREWSDPKIVPECLLSHLTTCSLENYSPINCELRFAKYVMQNSRLLSSMTIQSDKLLDADANLQMFIDLSSCPRISPTCKLLFV</sequence>
<dbReference type="Gramene" id="Psat05G0145400-T1">
    <property type="protein sequence ID" value="KAI5404306.1"/>
    <property type="gene ID" value="KIW84_051454"/>
</dbReference>
<dbReference type="Proteomes" id="UP001058974">
    <property type="component" value="Chromosome 5"/>
</dbReference>
<proteinExistence type="predicted"/>
<gene>
    <name evidence="2" type="ORF">KIW84_051454</name>
</gene>
<evidence type="ECO:0000313" key="3">
    <source>
        <dbReference type="Proteomes" id="UP001058974"/>
    </source>
</evidence>
<evidence type="ECO:0000313" key="2">
    <source>
        <dbReference type="EMBL" id="KAI5404306.1"/>
    </source>
</evidence>
<keyword evidence="3" id="KW-1185">Reference proteome</keyword>
<dbReference type="SUPFAM" id="SSF81383">
    <property type="entry name" value="F-box domain"/>
    <property type="match status" value="1"/>
</dbReference>
<dbReference type="InterPro" id="IPR006566">
    <property type="entry name" value="FBD"/>
</dbReference>
<dbReference type="Pfam" id="PF07723">
    <property type="entry name" value="LRR_2"/>
    <property type="match status" value="1"/>
</dbReference>
<dbReference type="CDD" id="cd22160">
    <property type="entry name" value="F-box_AtFBL13-like"/>
    <property type="match status" value="1"/>
</dbReference>
<feature type="domain" description="F-box" evidence="1">
    <location>
        <begin position="17"/>
        <end position="66"/>
    </location>
</feature>
<dbReference type="InterPro" id="IPR036047">
    <property type="entry name" value="F-box-like_dom_sf"/>
</dbReference>
<dbReference type="PROSITE" id="PS50181">
    <property type="entry name" value="FBOX"/>
    <property type="match status" value="1"/>
</dbReference>
<dbReference type="InterPro" id="IPR050232">
    <property type="entry name" value="FBL13/AtMIF1-like"/>
</dbReference>
<dbReference type="EMBL" id="JAMSHJ010000005">
    <property type="protein sequence ID" value="KAI5404306.1"/>
    <property type="molecule type" value="Genomic_DNA"/>
</dbReference>
<comment type="caution">
    <text evidence="2">The sequence shown here is derived from an EMBL/GenBank/DDBJ whole genome shotgun (WGS) entry which is preliminary data.</text>
</comment>
<organism evidence="2 3">
    <name type="scientific">Pisum sativum</name>
    <name type="common">Garden pea</name>
    <name type="synonym">Lathyrus oleraceus</name>
    <dbReference type="NCBI Taxonomy" id="3888"/>
    <lineage>
        <taxon>Eukaryota</taxon>
        <taxon>Viridiplantae</taxon>
        <taxon>Streptophyta</taxon>
        <taxon>Embryophyta</taxon>
        <taxon>Tracheophyta</taxon>
        <taxon>Spermatophyta</taxon>
        <taxon>Magnoliopsida</taxon>
        <taxon>eudicotyledons</taxon>
        <taxon>Gunneridae</taxon>
        <taxon>Pentapetalae</taxon>
        <taxon>rosids</taxon>
        <taxon>fabids</taxon>
        <taxon>Fabales</taxon>
        <taxon>Fabaceae</taxon>
        <taxon>Papilionoideae</taxon>
        <taxon>50 kb inversion clade</taxon>
        <taxon>NPAAA clade</taxon>
        <taxon>Hologalegina</taxon>
        <taxon>IRL clade</taxon>
        <taxon>Fabeae</taxon>
        <taxon>Lathyrus</taxon>
    </lineage>
</organism>
<protein>
    <recommendedName>
        <fullName evidence="1">F-box domain-containing protein</fullName>
    </recommendedName>
</protein>
<dbReference type="SMART" id="SM00256">
    <property type="entry name" value="FBOX"/>
    <property type="match status" value="1"/>
</dbReference>
<feature type="non-terminal residue" evidence="2">
    <location>
        <position position="395"/>
    </location>
</feature>
<accession>A0A9D4WL56</accession>
<dbReference type="Gene3D" id="1.20.1280.50">
    <property type="match status" value="1"/>
</dbReference>
<dbReference type="SMART" id="SM00579">
    <property type="entry name" value="FBD"/>
    <property type="match status" value="1"/>
</dbReference>
<dbReference type="PANTHER" id="PTHR31900">
    <property type="entry name" value="F-BOX/RNI SUPERFAMILY PROTEIN-RELATED"/>
    <property type="match status" value="1"/>
</dbReference>
<evidence type="ECO:0000259" key="1">
    <source>
        <dbReference type="PROSITE" id="PS50181"/>
    </source>
</evidence>
<dbReference type="Pfam" id="PF00646">
    <property type="entry name" value="F-box"/>
    <property type="match status" value="1"/>
</dbReference>
<name>A0A9D4WL56_PEA</name>
<dbReference type="SUPFAM" id="SSF52058">
    <property type="entry name" value="L domain-like"/>
    <property type="match status" value="1"/>
</dbReference>
<reference evidence="2 3" key="1">
    <citation type="journal article" date="2022" name="Nat. Genet.">
        <title>Improved pea reference genome and pan-genome highlight genomic features and evolutionary characteristics.</title>
        <authorList>
            <person name="Yang T."/>
            <person name="Liu R."/>
            <person name="Luo Y."/>
            <person name="Hu S."/>
            <person name="Wang D."/>
            <person name="Wang C."/>
            <person name="Pandey M.K."/>
            <person name="Ge S."/>
            <person name="Xu Q."/>
            <person name="Li N."/>
            <person name="Li G."/>
            <person name="Huang Y."/>
            <person name="Saxena R.K."/>
            <person name="Ji Y."/>
            <person name="Li M."/>
            <person name="Yan X."/>
            <person name="He Y."/>
            <person name="Liu Y."/>
            <person name="Wang X."/>
            <person name="Xiang C."/>
            <person name="Varshney R.K."/>
            <person name="Ding H."/>
            <person name="Gao S."/>
            <person name="Zong X."/>
        </authorList>
    </citation>
    <scope>NUCLEOTIDE SEQUENCE [LARGE SCALE GENOMIC DNA]</scope>
    <source>
        <strain evidence="2 3">cv. Zhongwan 6</strain>
    </source>
</reference>
<dbReference type="InterPro" id="IPR001810">
    <property type="entry name" value="F-box_dom"/>
</dbReference>
<dbReference type="Pfam" id="PF08387">
    <property type="entry name" value="FBD"/>
    <property type="match status" value="1"/>
</dbReference>
<dbReference type="InterPro" id="IPR013101">
    <property type="entry name" value="LRR_PRU1-like"/>
</dbReference>
<dbReference type="PANTHER" id="PTHR31900:SF34">
    <property type="entry name" value="EMB|CAB62440.1-RELATED"/>
    <property type="match status" value="1"/>
</dbReference>